<accession>A0A5J4R5F6</accession>
<evidence type="ECO:0000313" key="1">
    <source>
        <dbReference type="EMBL" id="KAA6328928.1"/>
    </source>
</evidence>
<reference evidence="1" key="1">
    <citation type="submission" date="2019-03" db="EMBL/GenBank/DDBJ databases">
        <title>Single cell metagenomics reveals metabolic interactions within the superorganism composed of flagellate Streblomastix strix and complex community of Bacteroidetes bacteria on its surface.</title>
        <authorList>
            <person name="Treitli S.C."/>
            <person name="Kolisko M."/>
            <person name="Husnik F."/>
            <person name="Keeling P."/>
            <person name="Hampl V."/>
        </authorList>
    </citation>
    <scope>NUCLEOTIDE SEQUENCE</scope>
    <source>
        <strain evidence="1">STM</strain>
    </source>
</reference>
<dbReference type="AlphaFoldDB" id="A0A5J4R5F6"/>
<proteinExistence type="predicted"/>
<name>A0A5J4R5F6_9ZZZZ</name>
<organism evidence="1">
    <name type="scientific">termite gut metagenome</name>
    <dbReference type="NCBI Taxonomy" id="433724"/>
    <lineage>
        <taxon>unclassified sequences</taxon>
        <taxon>metagenomes</taxon>
        <taxon>organismal metagenomes</taxon>
    </lineage>
</organism>
<dbReference type="EMBL" id="SNRY01001731">
    <property type="protein sequence ID" value="KAA6328928.1"/>
    <property type="molecule type" value="Genomic_DNA"/>
</dbReference>
<gene>
    <name evidence="1" type="ORF">EZS27_022222</name>
</gene>
<protein>
    <submittedName>
        <fullName evidence="1">Uncharacterized protein</fullName>
    </submittedName>
</protein>
<sequence length="77" mass="8805">MICPPKLDKQTLGGIFMETTGIKNRKHTLEEKCKRMSISETMVVRRLRIYRILGHLRFIATFTANSISACFEGEISS</sequence>
<comment type="caution">
    <text evidence="1">The sequence shown here is derived from an EMBL/GenBank/DDBJ whole genome shotgun (WGS) entry which is preliminary data.</text>
</comment>